<dbReference type="Pfam" id="PF00488">
    <property type="entry name" value="MutS_V"/>
    <property type="match status" value="1"/>
</dbReference>
<keyword evidence="4" id="KW-0472">Membrane</keyword>
<reference evidence="6 7" key="1">
    <citation type="submission" date="2019-12" db="EMBL/GenBank/DDBJ databases">
        <authorList>
            <person name="Yang R."/>
        </authorList>
    </citation>
    <scope>NUCLEOTIDE SEQUENCE [LARGE SCALE GENOMIC DNA]</scope>
    <source>
        <strain evidence="6 7">DONG20-135</strain>
    </source>
</reference>
<sequence>MDGSVLEAEMKQLKSSCAYYRKKRTVVALLRFLVFISMILSFIGGYQLQTIWYASAVMLLLVFIGLIVYHDTIKKGLFYRECKLEVLQDIKKRKNHEWTDFKEDGSAFVETDDLAAKDLDIFGHASLYQYLCCAATPYGRREFAQWLKQPASNITQWKKRQDAVVELSQNMEFSRAFMTCSKIFAHRSKIQETTMYKIVDASKNMKPQSAACRMIRFLGPTIMLVLFVFAILGTLAWPWLFAWFVIQAALAMLLRKSCDERLTLLSHTQSLMDTYERMFRSIELESFSSQYLRELHDAVFGATLAVKKFSTLIGFANARNNDITYLIGSGFFLMDFQFVSMYEAWKRHYGKQLEAWLRAAGNMEALLSLSMLNLVRDDVCVPTMGENPKLSFTNAVHPLLDERKAVGNTFTLSGGTCVITGSNMSGKTTFLRTIGLNMTLFNAGGFVCAKEWISPMMNIYTSMRVEDNVDQGISTFYAEILRIKTMMQAMEKQEPMLVLIDEIFKGTNSADRIIGAQEAVKRLHQPWVMTFVSTHDFELCMLEDDPMIQACNMHFREYYEDNEIRFDYLLRKGRCQTTNARQLMRMAGIID</sequence>
<dbReference type="RefSeq" id="WP_160625057.1">
    <property type="nucleotide sequence ID" value="NZ_WUUQ01000002.1"/>
</dbReference>
<dbReference type="GO" id="GO:0005829">
    <property type="term" value="C:cytosol"/>
    <property type="evidence" value="ECO:0007669"/>
    <property type="project" value="TreeGrafter"/>
</dbReference>
<reference evidence="6 7" key="2">
    <citation type="submission" date="2020-01" db="EMBL/GenBank/DDBJ databases">
        <title>Clostridiaceae sp. nov. isolated from the gut of human by culturomics.</title>
        <authorList>
            <person name="Chang Y."/>
        </authorList>
    </citation>
    <scope>NUCLEOTIDE SEQUENCE [LARGE SCALE GENOMIC DNA]</scope>
    <source>
        <strain evidence="6 7">DONG20-135</strain>
    </source>
</reference>
<keyword evidence="1" id="KW-0547">Nucleotide-binding</keyword>
<dbReference type="SUPFAM" id="SSF52540">
    <property type="entry name" value="P-loop containing nucleoside triphosphate hydrolases"/>
    <property type="match status" value="1"/>
</dbReference>
<dbReference type="AlphaFoldDB" id="A0A6N8U708"/>
<dbReference type="InterPro" id="IPR027417">
    <property type="entry name" value="P-loop_NTPase"/>
</dbReference>
<dbReference type="Pfam" id="PF05192">
    <property type="entry name" value="MutS_III"/>
    <property type="match status" value="1"/>
</dbReference>
<dbReference type="InterPro" id="IPR036187">
    <property type="entry name" value="DNA_mismatch_repair_MutS_sf"/>
</dbReference>
<feature type="transmembrane region" description="Helical" evidence="4">
    <location>
        <begin position="26"/>
        <end position="45"/>
    </location>
</feature>
<dbReference type="Proteomes" id="UP000434036">
    <property type="component" value="Unassembled WGS sequence"/>
</dbReference>
<dbReference type="Gene3D" id="3.40.50.300">
    <property type="entry name" value="P-loop containing nucleotide triphosphate hydrolases"/>
    <property type="match status" value="1"/>
</dbReference>
<dbReference type="InterPro" id="IPR007696">
    <property type="entry name" value="DNA_mismatch_repair_MutS_core"/>
</dbReference>
<keyword evidence="7" id="KW-1185">Reference proteome</keyword>
<dbReference type="PANTHER" id="PTHR11361:SF99">
    <property type="entry name" value="DNA MISMATCH REPAIR PROTEIN"/>
    <property type="match status" value="1"/>
</dbReference>
<evidence type="ECO:0000256" key="4">
    <source>
        <dbReference type="SAM" id="Phobius"/>
    </source>
</evidence>
<name>A0A6N8U708_9FIRM</name>
<comment type="caution">
    <text evidence="6">The sequence shown here is derived from an EMBL/GenBank/DDBJ whole genome shotgun (WGS) entry which is preliminary data.</text>
</comment>
<evidence type="ECO:0000313" key="6">
    <source>
        <dbReference type="EMBL" id="MXQ73620.1"/>
    </source>
</evidence>
<keyword evidence="3" id="KW-0238">DNA-binding</keyword>
<evidence type="ECO:0000313" key="7">
    <source>
        <dbReference type="Proteomes" id="UP000434036"/>
    </source>
</evidence>
<dbReference type="EMBL" id="WUUQ01000002">
    <property type="protein sequence ID" value="MXQ73620.1"/>
    <property type="molecule type" value="Genomic_DNA"/>
</dbReference>
<proteinExistence type="predicted"/>
<dbReference type="InterPro" id="IPR000432">
    <property type="entry name" value="DNA_mismatch_repair_MutS_C"/>
</dbReference>
<dbReference type="GO" id="GO:0006298">
    <property type="term" value="P:mismatch repair"/>
    <property type="evidence" value="ECO:0007669"/>
    <property type="project" value="InterPro"/>
</dbReference>
<organism evidence="6 7">
    <name type="scientific">Copranaerobaculum intestinale</name>
    <dbReference type="NCBI Taxonomy" id="2692629"/>
    <lineage>
        <taxon>Bacteria</taxon>
        <taxon>Bacillati</taxon>
        <taxon>Bacillota</taxon>
        <taxon>Erysipelotrichia</taxon>
        <taxon>Erysipelotrichales</taxon>
        <taxon>Erysipelotrichaceae</taxon>
        <taxon>Copranaerobaculum</taxon>
    </lineage>
</organism>
<accession>A0A6N8U708</accession>
<dbReference type="PANTHER" id="PTHR11361">
    <property type="entry name" value="DNA MISMATCH REPAIR PROTEIN MUTS FAMILY MEMBER"/>
    <property type="match status" value="1"/>
</dbReference>
<keyword evidence="4" id="KW-0812">Transmembrane</keyword>
<keyword evidence="2" id="KW-0067">ATP-binding</keyword>
<dbReference type="GO" id="GO:0005524">
    <property type="term" value="F:ATP binding"/>
    <property type="evidence" value="ECO:0007669"/>
    <property type="project" value="UniProtKB-KW"/>
</dbReference>
<protein>
    <recommendedName>
        <fullName evidence="5">DNA mismatch repair proteins mutS family domain-containing protein</fullName>
    </recommendedName>
</protein>
<dbReference type="SMART" id="SM00534">
    <property type="entry name" value="MUTSac"/>
    <property type="match status" value="1"/>
</dbReference>
<dbReference type="Gene3D" id="1.10.1420.10">
    <property type="match status" value="1"/>
</dbReference>
<evidence type="ECO:0000256" key="3">
    <source>
        <dbReference type="ARBA" id="ARBA00023125"/>
    </source>
</evidence>
<dbReference type="InterPro" id="IPR045076">
    <property type="entry name" value="MutS"/>
</dbReference>
<dbReference type="SUPFAM" id="SSF48334">
    <property type="entry name" value="DNA repair protein MutS, domain III"/>
    <property type="match status" value="1"/>
</dbReference>
<feature type="domain" description="DNA mismatch repair proteins mutS family" evidence="5">
    <location>
        <begin position="414"/>
        <end position="591"/>
    </location>
</feature>
<dbReference type="GO" id="GO:0030983">
    <property type="term" value="F:mismatched DNA binding"/>
    <property type="evidence" value="ECO:0007669"/>
    <property type="project" value="InterPro"/>
</dbReference>
<dbReference type="GO" id="GO:0140664">
    <property type="term" value="F:ATP-dependent DNA damage sensor activity"/>
    <property type="evidence" value="ECO:0007669"/>
    <property type="project" value="InterPro"/>
</dbReference>
<evidence type="ECO:0000256" key="2">
    <source>
        <dbReference type="ARBA" id="ARBA00022840"/>
    </source>
</evidence>
<evidence type="ECO:0000259" key="5">
    <source>
        <dbReference type="SMART" id="SM00534"/>
    </source>
</evidence>
<dbReference type="InterPro" id="IPR017261">
    <property type="entry name" value="DNA_mismatch_repair_MutS/MSH"/>
</dbReference>
<gene>
    <name evidence="6" type="ORF">GSF08_06690</name>
</gene>
<evidence type="ECO:0000256" key="1">
    <source>
        <dbReference type="ARBA" id="ARBA00022741"/>
    </source>
</evidence>
<keyword evidence="4" id="KW-1133">Transmembrane helix</keyword>
<dbReference type="PIRSF" id="PIRSF037677">
    <property type="entry name" value="DNA_mis_repair_Msh6"/>
    <property type="match status" value="1"/>
</dbReference>
<feature type="transmembrane region" description="Helical" evidence="4">
    <location>
        <begin position="51"/>
        <end position="70"/>
    </location>
</feature>